<dbReference type="Pfam" id="PF19050">
    <property type="entry name" value="PhoD_2"/>
    <property type="match status" value="1"/>
</dbReference>
<dbReference type="AlphaFoldDB" id="A0A916ZXR5"/>
<protein>
    <recommendedName>
        <fullName evidence="1">PhoD-like phosphatase domain-containing protein</fullName>
    </recommendedName>
</protein>
<feature type="domain" description="PhoD-like phosphatase" evidence="1">
    <location>
        <begin position="149"/>
        <end position="372"/>
    </location>
</feature>
<evidence type="ECO:0000313" key="2">
    <source>
        <dbReference type="EMBL" id="GGE17715.1"/>
    </source>
</evidence>
<dbReference type="InterPro" id="IPR043904">
    <property type="entry name" value="PhoD_2-like"/>
</dbReference>
<dbReference type="CDD" id="cd07389">
    <property type="entry name" value="MPP_PhoD"/>
    <property type="match status" value="1"/>
</dbReference>
<comment type="caution">
    <text evidence="2">The sequence shown here is derived from an EMBL/GenBank/DDBJ whole genome shotgun (WGS) entry which is preliminary data.</text>
</comment>
<reference evidence="2" key="2">
    <citation type="submission" date="2020-09" db="EMBL/GenBank/DDBJ databases">
        <authorList>
            <person name="Sun Q."/>
            <person name="Zhou Y."/>
        </authorList>
    </citation>
    <scope>NUCLEOTIDE SEQUENCE</scope>
    <source>
        <strain evidence="2">CGMCC 1.15367</strain>
    </source>
</reference>
<dbReference type="InterPro" id="IPR029052">
    <property type="entry name" value="Metallo-depent_PP-like"/>
</dbReference>
<gene>
    <name evidence="2" type="ORF">GCM10011390_41090</name>
</gene>
<dbReference type="Proteomes" id="UP000644699">
    <property type="component" value="Unassembled WGS sequence"/>
</dbReference>
<evidence type="ECO:0000313" key="3">
    <source>
        <dbReference type="Proteomes" id="UP000644699"/>
    </source>
</evidence>
<sequence>MPDAHRPRSGRRYIGASRLLVPSRMNSPSPTERFSTDRPLEAERPRCVGPILFARGARSDECRLTALLVLGEGDAPPVLRGPRGEAKPARLHQFFGWTAWGYDFALPAEAGASYALGDRAFAVAADMTGDIRVAFASCNGQEAGDGERPLDERNHMWRRLALEHRTRPFSLLIQGGDQLYADEAMFCHPALARWAKASLAEKPDIAFTPEMREAARRWYAERYVKLAAEPAMAEVVARVPSLMMWDDHDIMDGWGSHPPELQTSPVGQGLFAVAREMFMLFQLGIAPDGVSPLAPDPEGLSFTLGAAFPRLRVLLPDLRSERRLTRVMGPAGWRAFERTLASVREGERVLVVSTVPVLGPRLSLVERLMNRMPGTQDYEDDLRDQWQSHAHRVEWRDFLECLERLAVDDGAQVTVLSGEIHLAARGTMPFREGGGDLHQLVASGITHPEPSALYAKALGLLARFGEAPIKGCPIRMRPLPGKRAVYTAERNYLVLERRAERWTAEWELEKSGRSPPLEI</sequence>
<name>A0A916ZXR5_9HYPH</name>
<dbReference type="PANTHER" id="PTHR46689:SF1">
    <property type="entry name" value="PHOD-LIKE PHOSPHATASE DOMAIN-CONTAINING PROTEIN"/>
    <property type="match status" value="1"/>
</dbReference>
<keyword evidence="3" id="KW-1185">Reference proteome</keyword>
<evidence type="ECO:0000259" key="1">
    <source>
        <dbReference type="Pfam" id="PF19050"/>
    </source>
</evidence>
<accession>A0A916ZXR5</accession>
<dbReference type="InterPro" id="IPR038607">
    <property type="entry name" value="PhoD-like_sf"/>
</dbReference>
<dbReference type="GO" id="GO:0016020">
    <property type="term" value="C:membrane"/>
    <property type="evidence" value="ECO:0007669"/>
    <property type="project" value="TreeGrafter"/>
</dbReference>
<dbReference type="PANTHER" id="PTHR46689">
    <property type="entry name" value="MEMBRANE PROTEIN, PUTATIVE-RELATED"/>
    <property type="match status" value="1"/>
</dbReference>
<dbReference type="InterPro" id="IPR018946">
    <property type="entry name" value="PhoD-like_MPP"/>
</dbReference>
<dbReference type="EMBL" id="BMIQ01000007">
    <property type="protein sequence ID" value="GGE17715.1"/>
    <property type="molecule type" value="Genomic_DNA"/>
</dbReference>
<dbReference type="Gene3D" id="3.60.21.70">
    <property type="entry name" value="PhoD-like phosphatase"/>
    <property type="match status" value="1"/>
</dbReference>
<organism evidence="2 3">
    <name type="scientific">Aureimonas endophytica</name>
    <dbReference type="NCBI Taxonomy" id="2027858"/>
    <lineage>
        <taxon>Bacteria</taxon>
        <taxon>Pseudomonadati</taxon>
        <taxon>Pseudomonadota</taxon>
        <taxon>Alphaproteobacteria</taxon>
        <taxon>Hyphomicrobiales</taxon>
        <taxon>Aurantimonadaceae</taxon>
        <taxon>Aureimonas</taxon>
    </lineage>
</organism>
<proteinExistence type="predicted"/>
<reference evidence="2" key="1">
    <citation type="journal article" date="2014" name="Int. J. Syst. Evol. Microbiol.">
        <title>Complete genome sequence of Corynebacterium casei LMG S-19264T (=DSM 44701T), isolated from a smear-ripened cheese.</title>
        <authorList>
            <consortium name="US DOE Joint Genome Institute (JGI-PGF)"/>
            <person name="Walter F."/>
            <person name="Albersmeier A."/>
            <person name="Kalinowski J."/>
            <person name="Ruckert C."/>
        </authorList>
    </citation>
    <scope>NUCLEOTIDE SEQUENCE</scope>
    <source>
        <strain evidence="2">CGMCC 1.15367</strain>
    </source>
</reference>
<dbReference type="SUPFAM" id="SSF56300">
    <property type="entry name" value="Metallo-dependent phosphatases"/>
    <property type="match status" value="1"/>
</dbReference>